<evidence type="ECO:0000313" key="4">
    <source>
        <dbReference type="Proteomes" id="UP000464053"/>
    </source>
</evidence>
<dbReference type="RefSeq" id="WP_160623330.1">
    <property type="nucleotide sequence ID" value="NZ_CP028271.1"/>
</dbReference>
<proteinExistence type="predicted"/>
<dbReference type="OrthoDB" id="6502941at2"/>
<feature type="compositionally biased region" description="Basic and acidic residues" evidence="1">
    <location>
        <begin position="385"/>
        <end position="404"/>
    </location>
</feature>
<feature type="compositionally biased region" description="Polar residues" evidence="1">
    <location>
        <begin position="158"/>
        <end position="167"/>
    </location>
</feature>
<dbReference type="EMBL" id="CP028271">
    <property type="protein sequence ID" value="QHM73741.1"/>
    <property type="molecule type" value="Genomic_DNA"/>
</dbReference>
<feature type="region of interest" description="Disordered" evidence="1">
    <location>
        <begin position="108"/>
        <end position="171"/>
    </location>
</feature>
<dbReference type="Pfam" id="PF09557">
    <property type="entry name" value="DUF2382"/>
    <property type="match status" value="1"/>
</dbReference>
<keyword evidence="4" id="KW-1185">Reference proteome</keyword>
<evidence type="ECO:0000259" key="2">
    <source>
        <dbReference type="Pfam" id="PF09557"/>
    </source>
</evidence>
<reference evidence="3 4" key="1">
    <citation type="submission" date="2018-03" db="EMBL/GenBank/DDBJ databases">
        <title>Pantoea intestinalis SRCM103226 isolated form the mealworm.</title>
        <authorList>
            <person name="Jeong D.-Y."/>
            <person name="Kim J.W."/>
        </authorList>
    </citation>
    <scope>NUCLEOTIDE SEQUENCE [LARGE SCALE GENOMIC DNA]</scope>
    <source>
        <strain evidence="3 4">SRCM103226</strain>
    </source>
</reference>
<dbReference type="InterPro" id="IPR052967">
    <property type="entry name" value="Stress_Response_Assoc"/>
</dbReference>
<feature type="region of interest" description="Disordered" evidence="1">
    <location>
        <begin position="340"/>
        <end position="404"/>
    </location>
</feature>
<feature type="compositionally biased region" description="Basic and acidic residues" evidence="1">
    <location>
        <begin position="340"/>
        <end position="352"/>
    </location>
</feature>
<dbReference type="InterPro" id="IPR019060">
    <property type="entry name" value="DUF2382"/>
</dbReference>
<evidence type="ECO:0000313" key="3">
    <source>
        <dbReference type="EMBL" id="QHM73741.1"/>
    </source>
</evidence>
<evidence type="ECO:0000256" key="1">
    <source>
        <dbReference type="SAM" id="MobiDB-lite"/>
    </source>
</evidence>
<organism evidence="3 4">
    <name type="scientific">Mixta intestinalis</name>
    <dbReference type="NCBI Taxonomy" id="1615494"/>
    <lineage>
        <taxon>Bacteria</taxon>
        <taxon>Pseudomonadati</taxon>
        <taxon>Pseudomonadota</taxon>
        <taxon>Gammaproteobacteria</taxon>
        <taxon>Enterobacterales</taxon>
        <taxon>Erwiniaceae</taxon>
        <taxon>Mixta</taxon>
    </lineage>
</organism>
<sequence>MAHEKIVTAFNQLQQAEVAKEKLIAEGIAENHIDIISGERLRVEGKEIRHPSFWQRLFGDDVDDDYATEYNKAIQGGGVLLTVRARKEDADRIETLLDQYANDYSSSYRHADTTGKQREHLGETNDLSGRTTSAGFNAGSAGVTGNSDPTSGVPGTLDHNSGKTTAGKTGAADLLSGKHNDGVTGSATGVTGTSATGVTASSATGATGSAATGVAGAGVTGTSLTGKDQHEALKLAEEQVDIGKRQVRDGTVRLRRYTVEDEVAEDVSLFEQHADVFRNSVNEPAYLNDVDWSDKTIEVEESHEVPTVSKTAHIKEEVGIRNETTERVETVKDTVRRQEVEVEQTGAKDLDKGLAATTGLEKDRLGGTTGSLEKDRPAGTTTTGFEKDSLTGTSDKDRLGGLKK</sequence>
<accession>A0A6P1Q5M8</accession>
<feature type="domain" description="DUF2382" evidence="2">
    <location>
        <begin position="233"/>
        <end position="342"/>
    </location>
</feature>
<gene>
    <name evidence="3" type="ORF">C7M51_04098</name>
</gene>
<dbReference type="Proteomes" id="UP000464053">
    <property type="component" value="Chromosome"/>
</dbReference>
<dbReference type="PANTHER" id="PTHR38463">
    <property type="entry name" value="STRESS RESPONSE PROTEIN YSNF"/>
    <property type="match status" value="1"/>
</dbReference>
<protein>
    <recommendedName>
        <fullName evidence="2">DUF2382 domain-containing protein</fullName>
    </recommendedName>
</protein>
<feature type="compositionally biased region" description="Polar residues" evidence="1">
    <location>
        <begin position="125"/>
        <end position="135"/>
    </location>
</feature>
<name>A0A6P1Q5M8_9GAMM</name>
<dbReference type="AlphaFoldDB" id="A0A6P1Q5M8"/>
<feature type="compositionally biased region" description="Basic and acidic residues" evidence="1">
    <location>
        <begin position="109"/>
        <end position="123"/>
    </location>
</feature>
<dbReference type="PANTHER" id="PTHR38463:SF1">
    <property type="entry name" value="STRESS RESPONSE PROTEIN YSNF"/>
    <property type="match status" value="1"/>
</dbReference>
<dbReference type="KEGG" id="mint:C7M51_04098"/>